<dbReference type="InterPro" id="IPR036278">
    <property type="entry name" value="Sialidase_sf"/>
</dbReference>
<dbReference type="SUPFAM" id="SSF50939">
    <property type="entry name" value="Sialidases"/>
    <property type="match status" value="1"/>
</dbReference>
<feature type="non-terminal residue" evidence="2">
    <location>
        <position position="1016"/>
    </location>
</feature>
<dbReference type="InterPro" id="IPR013783">
    <property type="entry name" value="Ig-like_fold"/>
</dbReference>
<organism evidence="2 3">
    <name type="scientific">candidate division TA06 bacterium DG_78</name>
    <dbReference type="NCBI Taxonomy" id="1703772"/>
    <lineage>
        <taxon>Bacteria</taxon>
        <taxon>Bacteria division TA06</taxon>
    </lineage>
</organism>
<dbReference type="CDD" id="cd00063">
    <property type="entry name" value="FN3"/>
    <property type="match status" value="1"/>
</dbReference>
<dbReference type="InterPro" id="IPR036116">
    <property type="entry name" value="FN3_sf"/>
</dbReference>
<reference evidence="2 3" key="1">
    <citation type="journal article" date="2015" name="Microbiome">
        <title>Genomic resolution of linkages in carbon, nitrogen, and sulfur cycling among widespread estuary sediment bacteria.</title>
        <authorList>
            <person name="Baker B.J."/>
            <person name="Lazar C.S."/>
            <person name="Teske A.P."/>
            <person name="Dick G.J."/>
        </authorList>
    </citation>
    <scope>NUCLEOTIDE SEQUENCE [LARGE SCALE GENOMIC DNA]</scope>
    <source>
        <strain evidence="2">DG_78</strain>
    </source>
</reference>
<gene>
    <name evidence="2" type="ORF">AMJ52_04550</name>
</gene>
<dbReference type="AlphaFoldDB" id="A0A0S7YE53"/>
<feature type="domain" description="Fibronectin type-III" evidence="1">
    <location>
        <begin position="657"/>
        <end position="748"/>
    </location>
</feature>
<protein>
    <recommendedName>
        <fullName evidence="1">Fibronectin type-III domain-containing protein</fullName>
    </recommendedName>
</protein>
<evidence type="ECO:0000313" key="3">
    <source>
        <dbReference type="Proteomes" id="UP000051012"/>
    </source>
</evidence>
<comment type="caution">
    <text evidence="2">The sequence shown here is derived from an EMBL/GenBank/DDBJ whole genome shotgun (WGS) entry which is preliminary data.</text>
</comment>
<name>A0A0S7YE53_UNCT6</name>
<accession>A0A0S7YE53</accession>
<dbReference type="EMBL" id="LJNI01000047">
    <property type="protein sequence ID" value="KPJ72934.1"/>
    <property type="molecule type" value="Genomic_DNA"/>
</dbReference>
<dbReference type="Gene3D" id="2.60.40.10">
    <property type="entry name" value="Immunoglobulins"/>
    <property type="match status" value="1"/>
</dbReference>
<evidence type="ECO:0000259" key="1">
    <source>
        <dbReference type="PROSITE" id="PS50853"/>
    </source>
</evidence>
<dbReference type="SUPFAM" id="SSF49265">
    <property type="entry name" value="Fibronectin type III"/>
    <property type="match status" value="1"/>
</dbReference>
<evidence type="ECO:0000313" key="2">
    <source>
        <dbReference type="EMBL" id="KPJ72934.1"/>
    </source>
</evidence>
<dbReference type="Proteomes" id="UP000051012">
    <property type="component" value="Unassembled WGS sequence"/>
</dbReference>
<proteinExistence type="predicted"/>
<dbReference type="PROSITE" id="PS50853">
    <property type="entry name" value="FN3"/>
    <property type="match status" value="1"/>
</dbReference>
<sequence length="1016" mass="116435">MSRLIIIIIFTGSALFAFDPAYHIYLGSQTFDVWQDFDPDFYEQLAGPNPNTEARRFYYIGLTLPDMFNYQDGIANLIDKLYDLRDEIEAIFDKVPLIIQDVTKNNVQARVIFNDPPPNYNLQKLWEMANWTREHQSEPCHRALVYGTLMHVIQDLFAHQVLQPSRFGHGFAVASDSMNAYYDPLMLVEFYHELFTPTYIQNWDFIKDRLFRARIWLGGDFYTDANPGVGYFDFQPIYNLAGQRIEGWQDRNFDDVQTFVDAANAKNYSIQNLTRERLEAYIHGWSLMMFLLYGYRKGGGDYGGVLAHPNWTFSQIFNYYWDMGDDYFRVSQVPNLCALFQTFGAEGLEYWFGAALFDLGVDDILQEWTDKIIEAYLGSHPWPWYFENPEGIDLVYWNAIPLEYKTDSLEHLYHIVRREIEYWSNYASIMKPNLRTSYYREHPDAVAFKPMIKATLDNGYSYYDYDDWNLSRKAGLSGGIHSIPDAYYRRQPGISKMRFQDGSTPIFAPMSIAIEGPAKYIDLNYKVVTFGPTILEIWGKNEGGGGTPSLLNSQNLSGPQICIGCLSINAQSAVNQGYREISFVVKTKNIEIPDLYSVMLDSDYRDAYNSHFAIYNNQYYQSVFKNGDPTRTASENPIDNPIFWWPYVLSVYPAPAAPSNLIIIEQFDPNSIILQWQDNSSIEAGFKIARKVDDGEWNENYKTVGANTTQCPDTVSFLQKYSYKVRAYDDQGYYSDWSNIVEFTSGVLVQSDYSKMSAYNNGSKVVIHGNCVYIAFVKNKGNYGGAEKVCCLRSTDGGLTFIENELWTAGQPYWSGLIDYPSLTLDNNGTPHVVWGDIANRTYDCYRKYYYSKFEEDNWTTPVSIYGRVLPGENPDSTYLSPPSFVIKGDSGFVTFRENFSGDYEGLNLIRFALSNPAGRVIETIRPGQYGFPPAIDFVQNGSAVLAYPDYEYEGELFLIYRYVNDSWLEDPLSLAEYAGVPSICSKYDIAYITYHHQYNNDSVALATLHLGGGGE</sequence>
<dbReference type="InterPro" id="IPR003961">
    <property type="entry name" value="FN3_dom"/>
</dbReference>